<accession>A0AAN9YWK4</accession>
<organism evidence="1 2">
    <name type="scientific">Gryllus longicercus</name>
    <dbReference type="NCBI Taxonomy" id="2509291"/>
    <lineage>
        <taxon>Eukaryota</taxon>
        <taxon>Metazoa</taxon>
        <taxon>Ecdysozoa</taxon>
        <taxon>Arthropoda</taxon>
        <taxon>Hexapoda</taxon>
        <taxon>Insecta</taxon>
        <taxon>Pterygota</taxon>
        <taxon>Neoptera</taxon>
        <taxon>Polyneoptera</taxon>
        <taxon>Orthoptera</taxon>
        <taxon>Ensifera</taxon>
        <taxon>Gryllidea</taxon>
        <taxon>Grylloidea</taxon>
        <taxon>Gryllidae</taxon>
        <taxon>Gryllinae</taxon>
        <taxon>Gryllus</taxon>
    </lineage>
</organism>
<evidence type="ECO:0000313" key="1">
    <source>
        <dbReference type="EMBL" id="KAK7792202.1"/>
    </source>
</evidence>
<dbReference type="AlphaFoldDB" id="A0AAN9YWK4"/>
<protein>
    <submittedName>
        <fullName evidence="1">Uncharacterized protein</fullName>
    </submittedName>
</protein>
<comment type="caution">
    <text evidence="1">The sequence shown here is derived from an EMBL/GenBank/DDBJ whole genome shotgun (WGS) entry which is preliminary data.</text>
</comment>
<proteinExistence type="predicted"/>
<evidence type="ECO:0000313" key="2">
    <source>
        <dbReference type="Proteomes" id="UP001378592"/>
    </source>
</evidence>
<dbReference type="EMBL" id="JAZDUA010000466">
    <property type="protein sequence ID" value="KAK7792202.1"/>
    <property type="molecule type" value="Genomic_DNA"/>
</dbReference>
<name>A0AAN9YWK4_9ORTH</name>
<gene>
    <name evidence="1" type="ORF">R5R35_005155</name>
</gene>
<sequence>MSISTQMDILDELCSRVGNINLSSSIASITSVGKLEDELIYNKMQNGNESVDDIASVQFARLQDASSVEGSPTVALPVYITPSTFPGKEGELLLIPARRMSNWWSEGILCKWFSPRNNC</sequence>
<reference evidence="1 2" key="1">
    <citation type="submission" date="2024-03" db="EMBL/GenBank/DDBJ databases">
        <title>The genome assembly and annotation of the cricket Gryllus longicercus Weissman &amp; Gray.</title>
        <authorList>
            <person name="Szrajer S."/>
            <person name="Gray D."/>
            <person name="Ylla G."/>
        </authorList>
    </citation>
    <scope>NUCLEOTIDE SEQUENCE [LARGE SCALE GENOMIC DNA]</scope>
    <source>
        <strain evidence="1">DAG 2021-001</strain>
        <tissue evidence="1">Whole body minus gut</tissue>
    </source>
</reference>
<keyword evidence="2" id="KW-1185">Reference proteome</keyword>
<dbReference type="Proteomes" id="UP001378592">
    <property type="component" value="Unassembled WGS sequence"/>
</dbReference>